<protein>
    <submittedName>
        <fullName evidence="1">Uncharacterized protein</fullName>
    </submittedName>
</protein>
<gene>
    <name evidence="1" type="ORF">LCGC14_2470050</name>
</gene>
<name>A0A0F9BYE7_9ZZZZ</name>
<proteinExistence type="predicted"/>
<organism evidence="1">
    <name type="scientific">marine sediment metagenome</name>
    <dbReference type="NCBI Taxonomy" id="412755"/>
    <lineage>
        <taxon>unclassified sequences</taxon>
        <taxon>metagenomes</taxon>
        <taxon>ecological metagenomes</taxon>
    </lineage>
</organism>
<sequence>MYKTSSRAAGARTHHLSVKARAGSFLLNCLALRGKEKPRSSTAIGVSDGEGPRRGSSTYLRFRASHNRRPLSIALPQKGLPPWSSLFVEVSVGMPPVGESSTSASTATADKFAVARCVGLGITTAGRNAIRPTVFTRTSSKADWLIASVKKPTADVSAWLETIPRCRK</sequence>
<dbReference type="EMBL" id="LAZR01038654">
    <property type="protein sequence ID" value="KKL18982.1"/>
    <property type="molecule type" value="Genomic_DNA"/>
</dbReference>
<dbReference type="AlphaFoldDB" id="A0A0F9BYE7"/>
<accession>A0A0F9BYE7</accession>
<reference evidence="1" key="1">
    <citation type="journal article" date="2015" name="Nature">
        <title>Complex archaea that bridge the gap between prokaryotes and eukaryotes.</title>
        <authorList>
            <person name="Spang A."/>
            <person name="Saw J.H."/>
            <person name="Jorgensen S.L."/>
            <person name="Zaremba-Niedzwiedzka K."/>
            <person name="Martijn J."/>
            <person name="Lind A.E."/>
            <person name="van Eijk R."/>
            <person name="Schleper C."/>
            <person name="Guy L."/>
            <person name="Ettema T.J."/>
        </authorList>
    </citation>
    <scope>NUCLEOTIDE SEQUENCE</scope>
</reference>
<evidence type="ECO:0000313" key="1">
    <source>
        <dbReference type="EMBL" id="KKL18982.1"/>
    </source>
</evidence>
<comment type="caution">
    <text evidence="1">The sequence shown here is derived from an EMBL/GenBank/DDBJ whole genome shotgun (WGS) entry which is preliminary data.</text>
</comment>